<organism evidence="1 2">
    <name type="scientific">Camellia lanceoleosa</name>
    <dbReference type="NCBI Taxonomy" id="1840588"/>
    <lineage>
        <taxon>Eukaryota</taxon>
        <taxon>Viridiplantae</taxon>
        <taxon>Streptophyta</taxon>
        <taxon>Embryophyta</taxon>
        <taxon>Tracheophyta</taxon>
        <taxon>Spermatophyta</taxon>
        <taxon>Magnoliopsida</taxon>
        <taxon>eudicotyledons</taxon>
        <taxon>Gunneridae</taxon>
        <taxon>Pentapetalae</taxon>
        <taxon>asterids</taxon>
        <taxon>Ericales</taxon>
        <taxon>Theaceae</taxon>
        <taxon>Camellia</taxon>
    </lineage>
</organism>
<accession>A0ACC0HUY6</accession>
<comment type="caution">
    <text evidence="1">The sequence shown here is derived from an EMBL/GenBank/DDBJ whole genome shotgun (WGS) entry which is preliminary data.</text>
</comment>
<protein>
    <submittedName>
        <fullName evidence="1">Uncharacterized protein</fullName>
    </submittedName>
</protein>
<dbReference type="EMBL" id="CM045761">
    <property type="protein sequence ID" value="KAI8016275.1"/>
    <property type="molecule type" value="Genomic_DNA"/>
</dbReference>
<reference evidence="1 2" key="1">
    <citation type="journal article" date="2022" name="Plant J.">
        <title>Chromosome-level genome of Camellia lanceoleosa provides a valuable resource for understanding genome evolution and self-incompatibility.</title>
        <authorList>
            <person name="Gong W."/>
            <person name="Xiao S."/>
            <person name="Wang L."/>
            <person name="Liao Z."/>
            <person name="Chang Y."/>
            <person name="Mo W."/>
            <person name="Hu G."/>
            <person name="Li W."/>
            <person name="Zhao G."/>
            <person name="Zhu H."/>
            <person name="Hu X."/>
            <person name="Ji K."/>
            <person name="Xiang X."/>
            <person name="Song Q."/>
            <person name="Yuan D."/>
            <person name="Jin S."/>
            <person name="Zhang L."/>
        </authorList>
    </citation>
    <scope>NUCLEOTIDE SEQUENCE [LARGE SCALE GENOMIC DNA]</scope>
    <source>
        <strain evidence="1">SQ_2022a</strain>
    </source>
</reference>
<evidence type="ECO:0000313" key="2">
    <source>
        <dbReference type="Proteomes" id="UP001060215"/>
    </source>
</evidence>
<evidence type="ECO:0000313" key="1">
    <source>
        <dbReference type="EMBL" id="KAI8016275.1"/>
    </source>
</evidence>
<sequence>MARFEDAIPILINVLLRKSISILCELACLILGFVSIANSMIRFSGFFIRRSNVVSSRYSPMPSVLARHDRFEDVEAELQGFDGDGDRGKGGGEEEADEESPTEPNTINTYGGFLNVFIDKLCGGDAADLTSADSSRLWPTYLQLSNSP</sequence>
<keyword evidence="2" id="KW-1185">Reference proteome</keyword>
<gene>
    <name evidence="1" type="ORF">LOK49_LG05G00140</name>
</gene>
<proteinExistence type="predicted"/>
<name>A0ACC0HUY6_9ERIC</name>
<dbReference type="Proteomes" id="UP001060215">
    <property type="component" value="Chromosome 4"/>
</dbReference>